<dbReference type="EMBL" id="CABPSB010000001">
    <property type="protein sequence ID" value="VVD66297.1"/>
    <property type="molecule type" value="Genomic_DNA"/>
</dbReference>
<dbReference type="Proteomes" id="UP000406256">
    <property type="component" value="Unassembled WGS sequence"/>
</dbReference>
<proteinExistence type="predicted"/>
<dbReference type="AlphaFoldDB" id="A0A5E4RSQ2"/>
<reference evidence="1 2" key="1">
    <citation type="submission" date="2019-08" db="EMBL/GenBank/DDBJ databases">
        <authorList>
            <person name="Peeters C."/>
        </authorList>
    </citation>
    <scope>NUCLEOTIDE SEQUENCE [LARGE SCALE GENOMIC DNA]</scope>
    <source>
        <strain evidence="1 2">LMG 31108</strain>
    </source>
</reference>
<evidence type="ECO:0000313" key="1">
    <source>
        <dbReference type="EMBL" id="VVD66297.1"/>
    </source>
</evidence>
<keyword evidence="2" id="KW-1185">Reference proteome</keyword>
<name>A0A5E4RSQ2_9BURK</name>
<protein>
    <submittedName>
        <fullName evidence="1">Uncharacterized protein</fullName>
    </submittedName>
</protein>
<gene>
    <name evidence="1" type="ORF">PAN31108_00375</name>
</gene>
<organism evidence="1 2">
    <name type="scientific">Pandoraea anhela</name>
    <dbReference type="NCBI Taxonomy" id="2508295"/>
    <lineage>
        <taxon>Bacteria</taxon>
        <taxon>Pseudomonadati</taxon>
        <taxon>Pseudomonadota</taxon>
        <taxon>Betaproteobacteria</taxon>
        <taxon>Burkholderiales</taxon>
        <taxon>Burkholderiaceae</taxon>
        <taxon>Pandoraea</taxon>
    </lineage>
</organism>
<sequence>MSKFSTGMNIGAAAGNAASAAGNVGMDTAGTIAQINAAAEAENQINLATTYAQLREAGPKNMKSLTQG</sequence>
<dbReference type="RefSeq" id="WP_246183723.1">
    <property type="nucleotide sequence ID" value="NZ_CABPSB010000001.1"/>
</dbReference>
<evidence type="ECO:0000313" key="2">
    <source>
        <dbReference type="Proteomes" id="UP000406256"/>
    </source>
</evidence>
<accession>A0A5E4RSQ2</accession>